<gene>
    <name evidence="2" type="ORF">AVEN_32099_1</name>
</gene>
<protein>
    <submittedName>
        <fullName evidence="2">Uncharacterized protein</fullName>
    </submittedName>
</protein>
<feature type="region of interest" description="Disordered" evidence="1">
    <location>
        <begin position="131"/>
        <end position="152"/>
    </location>
</feature>
<proteinExistence type="predicted"/>
<sequence>MALSKFTVEQIENSIIKCGDGISLEDILYYYLLLAQKEHSEKTTQIMMKLQSMAANNYGEDKIPGLNRCFGIPLPTGNTVNSLNTNKKSTPISFALELTSPTNQSTDITMEPPQASNINEIEILSVIDDSSNYETENDEEFQQVKNRKRKKI</sequence>
<organism evidence="2 3">
    <name type="scientific">Araneus ventricosus</name>
    <name type="common">Orbweaver spider</name>
    <name type="synonym">Epeira ventricosa</name>
    <dbReference type="NCBI Taxonomy" id="182803"/>
    <lineage>
        <taxon>Eukaryota</taxon>
        <taxon>Metazoa</taxon>
        <taxon>Ecdysozoa</taxon>
        <taxon>Arthropoda</taxon>
        <taxon>Chelicerata</taxon>
        <taxon>Arachnida</taxon>
        <taxon>Araneae</taxon>
        <taxon>Araneomorphae</taxon>
        <taxon>Entelegynae</taxon>
        <taxon>Araneoidea</taxon>
        <taxon>Araneidae</taxon>
        <taxon>Araneus</taxon>
    </lineage>
</organism>
<dbReference type="Proteomes" id="UP000499080">
    <property type="component" value="Unassembled WGS sequence"/>
</dbReference>
<evidence type="ECO:0000313" key="3">
    <source>
        <dbReference type="Proteomes" id="UP000499080"/>
    </source>
</evidence>
<reference evidence="2 3" key="1">
    <citation type="journal article" date="2019" name="Sci. Rep.">
        <title>Orb-weaving spider Araneus ventricosus genome elucidates the spidroin gene catalogue.</title>
        <authorList>
            <person name="Kono N."/>
            <person name="Nakamura H."/>
            <person name="Ohtoshi R."/>
            <person name="Moran D.A.P."/>
            <person name="Shinohara A."/>
            <person name="Yoshida Y."/>
            <person name="Fujiwara M."/>
            <person name="Mori M."/>
            <person name="Tomita M."/>
            <person name="Arakawa K."/>
        </authorList>
    </citation>
    <scope>NUCLEOTIDE SEQUENCE [LARGE SCALE GENOMIC DNA]</scope>
</reference>
<keyword evidence="3" id="KW-1185">Reference proteome</keyword>
<comment type="caution">
    <text evidence="2">The sequence shown here is derived from an EMBL/GenBank/DDBJ whole genome shotgun (WGS) entry which is preliminary data.</text>
</comment>
<evidence type="ECO:0000313" key="2">
    <source>
        <dbReference type="EMBL" id="GBN69005.1"/>
    </source>
</evidence>
<accession>A0A4Y2R0Z8</accession>
<evidence type="ECO:0000256" key="1">
    <source>
        <dbReference type="SAM" id="MobiDB-lite"/>
    </source>
</evidence>
<dbReference type="EMBL" id="BGPR01015382">
    <property type="protein sequence ID" value="GBN69005.1"/>
    <property type="molecule type" value="Genomic_DNA"/>
</dbReference>
<name>A0A4Y2R0Z8_ARAVE</name>
<dbReference type="AlphaFoldDB" id="A0A4Y2R0Z8"/>